<accession>A0ABQ4WVT4</accession>
<reference evidence="1" key="1">
    <citation type="journal article" date="2022" name="Int. J. Mol. Sci.">
        <title>Draft Genome of Tanacetum Coccineum: Genomic Comparison of Closely Related Tanacetum-Family Plants.</title>
        <authorList>
            <person name="Yamashiro T."/>
            <person name="Shiraishi A."/>
            <person name="Nakayama K."/>
            <person name="Satake H."/>
        </authorList>
    </citation>
    <scope>NUCLEOTIDE SEQUENCE</scope>
</reference>
<gene>
    <name evidence="1" type="ORF">Tco_0651786</name>
</gene>
<proteinExistence type="predicted"/>
<keyword evidence="2" id="KW-1185">Reference proteome</keyword>
<comment type="caution">
    <text evidence="1">The sequence shown here is derived from an EMBL/GenBank/DDBJ whole genome shotgun (WGS) entry which is preliminary data.</text>
</comment>
<evidence type="ECO:0000313" key="2">
    <source>
        <dbReference type="Proteomes" id="UP001151760"/>
    </source>
</evidence>
<evidence type="ECO:0000313" key="1">
    <source>
        <dbReference type="EMBL" id="GJS57002.1"/>
    </source>
</evidence>
<protein>
    <submittedName>
        <fullName evidence="1">Uncharacterized protein</fullName>
    </submittedName>
</protein>
<organism evidence="1 2">
    <name type="scientific">Tanacetum coccineum</name>
    <dbReference type="NCBI Taxonomy" id="301880"/>
    <lineage>
        <taxon>Eukaryota</taxon>
        <taxon>Viridiplantae</taxon>
        <taxon>Streptophyta</taxon>
        <taxon>Embryophyta</taxon>
        <taxon>Tracheophyta</taxon>
        <taxon>Spermatophyta</taxon>
        <taxon>Magnoliopsida</taxon>
        <taxon>eudicotyledons</taxon>
        <taxon>Gunneridae</taxon>
        <taxon>Pentapetalae</taxon>
        <taxon>asterids</taxon>
        <taxon>campanulids</taxon>
        <taxon>Asterales</taxon>
        <taxon>Asteraceae</taxon>
        <taxon>Asteroideae</taxon>
        <taxon>Anthemideae</taxon>
        <taxon>Anthemidinae</taxon>
        <taxon>Tanacetum</taxon>
    </lineage>
</organism>
<dbReference type="EMBL" id="BQNB010008975">
    <property type="protein sequence ID" value="GJS57002.1"/>
    <property type="molecule type" value="Genomic_DNA"/>
</dbReference>
<name>A0ABQ4WVT4_9ASTR</name>
<dbReference type="Proteomes" id="UP001151760">
    <property type="component" value="Unassembled WGS sequence"/>
</dbReference>
<reference evidence="1" key="2">
    <citation type="submission" date="2022-01" db="EMBL/GenBank/DDBJ databases">
        <authorList>
            <person name="Yamashiro T."/>
            <person name="Shiraishi A."/>
            <person name="Satake H."/>
            <person name="Nakayama K."/>
        </authorList>
    </citation>
    <scope>NUCLEOTIDE SEQUENCE</scope>
</reference>
<sequence>MIMYVGMEMEKKPNYLEYIDNEVWKVIQNGNSKKRVTKGKDGVYRSFSWKMDDAKRFGQLSKDKIKLKTWTLGRDGYKFGKIAMDCHPDQEVLQEQAEGQKRGWKMMWHLIREKLNVSIVHNTGGHFVGSASLKVQRKEAGGRGRSRISSSETEKEALMILMKGKAEENYQSTILQSSNSDGELGTVFNANSTVINLVNSNDSDGEQGTISDHSVQDNPTNIPSIEQVTIATQTTQPQG</sequence>